<reference evidence="2 3" key="1">
    <citation type="submission" date="2017-09" db="EMBL/GenBank/DDBJ databases">
        <title>Complete genome sequence of Verrucomicrobial strain HZ-65, isolated from freshwater.</title>
        <authorList>
            <person name="Choi A."/>
        </authorList>
    </citation>
    <scope>NUCLEOTIDE SEQUENCE [LARGE SCALE GENOMIC DNA]</scope>
    <source>
        <strain evidence="2 3">HZ-65</strain>
    </source>
</reference>
<dbReference type="PANTHER" id="PTHR47495:SF3">
    <property type="entry name" value="BLR6219 PROTEIN"/>
    <property type="match status" value="1"/>
</dbReference>
<dbReference type="InterPro" id="IPR037165">
    <property type="entry name" value="AldOxase/xan_DH_Mopterin-bd_sf"/>
</dbReference>
<dbReference type="NCBIfam" id="TIGR01409">
    <property type="entry name" value="TAT_signal_seq"/>
    <property type="match status" value="1"/>
</dbReference>
<dbReference type="PANTHER" id="PTHR47495">
    <property type="entry name" value="ALDEHYDE DEHYDROGENASE"/>
    <property type="match status" value="1"/>
</dbReference>
<dbReference type="InterPro" id="IPR000674">
    <property type="entry name" value="Ald_Oxase/Xan_DH_a/b"/>
</dbReference>
<dbReference type="Gene3D" id="3.90.1170.50">
    <property type="entry name" value="Aldehyde oxidase/xanthine dehydrogenase, a/b hammerhead"/>
    <property type="match status" value="1"/>
</dbReference>
<sequence length="761" mass="81751">MSTRLPDFIEAALAPTPSSATPPGLDRRSFLKLSALAGGGFTLGLYLKSSPAGFAAETAASATTDATADFLPNAFIRITRQGVITIIAKNPEIGQGIKTSLPMIIAEELEAPWESVIIEQAGLDPRLGGQFAGGSTAIPVNYDQCRRLGAAARLILIEAAAHTWTVPASECFAEAAAVIHRPTSRKLTYGELVAIAATLPAPDLKTVALKDPKDFKLLGRRIGGVDNPKLVTGQPLFGIDQKLPGLLHAVYVRSPGFGGKVASANLDDLKKLPGVRDAFILEGTADLFALVPGVAIIADTTWQAFKARDQLHVTWDEPSRADFSTAAFAEKAAALAKTAPQKELRATGNVDDALASSAKTIEAAYHYPYLAHANLEPQNCTALFKDDRMEIWAPTQSPAPGQDMVAKALDLPKDKITVHLTRIGGGFGRRLMNDYMVETAAIAHRVPGKPIQVTWTRAQDMQHDYYRAAGWHFLKGGVDAAGKLAAWHDHFVTLGTNSTEKAGNGADVSGDEFPSRFTPHFRLTQSIISSNVPTGYWRAPGSCAYAWVFQSFIDELAHTAGRDQVEFRLELLGEDREVPVSQGNRGRPYHAGRMKHVVRLAAEKAGWKSKQLPRGQGQGIAFHFSHAGYVAIVADVTVAQDGTLKVDKLTAAVDVGPIINLSGGENQVQGSMIDGLSAAWFQEITLENGRVQQTNFSDYTLLRMPDAPKLEVHFAKTDFPPTGLGEPALPPVAPAVCNAIFAATGKRIRTLPIDKEDLSWS</sequence>
<dbReference type="Proteomes" id="UP000217265">
    <property type="component" value="Chromosome"/>
</dbReference>
<dbReference type="OrthoDB" id="9767994at2"/>
<evidence type="ECO:0000259" key="1">
    <source>
        <dbReference type="SMART" id="SM01008"/>
    </source>
</evidence>
<dbReference type="EMBL" id="CP023344">
    <property type="protein sequence ID" value="ATC62577.1"/>
    <property type="molecule type" value="Genomic_DNA"/>
</dbReference>
<dbReference type="KEGG" id="vbh:CMV30_00510"/>
<dbReference type="InterPro" id="IPR006311">
    <property type="entry name" value="TAT_signal"/>
</dbReference>
<gene>
    <name evidence="2" type="ORF">CMV30_00510</name>
</gene>
<dbReference type="GO" id="GO:0016491">
    <property type="term" value="F:oxidoreductase activity"/>
    <property type="evidence" value="ECO:0007669"/>
    <property type="project" value="InterPro"/>
</dbReference>
<dbReference type="InterPro" id="IPR052516">
    <property type="entry name" value="N-heterocyclic_Hydroxylase"/>
</dbReference>
<dbReference type="Pfam" id="PF20256">
    <property type="entry name" value="MoCoBD_2"/>
    <property type="match status" value="2"/>
</dbReference>
<dbReference type="InterPro" id="IPR046867">
    <property type="entry name" value="AldOxase/xan_DH_MoCoBD2"/>
</dbReference>
<dbReference type="SUPFAM" id="SSF56003">
    <property type="entry name" value="Molybdenum cofactor-binding domain"/>
    <property type="match status" value="2"/>
</dbReference>
<dbReference type="InterPro" id="IPR008274">
    <property type="entry name" value="AldOxase/xan_DH_MoCoBD1"/>
</dbReference>
<organism evidence="2 3">
    <name type="scientific">Nibricoccus aquaticus</name>
    <dbReference type="NCBI Taxonomy" id="2576891"/>
    <lineage>
        <taxon>Bacteria</taxon>
        <taxon>Pseudomonadati</taxon>
        <taxon>Verrucomicrobiota</taxon>
        <taxon>Opitutia</taxon>
        <taxon>Opitutales</taxon>
        <taxon>Opitutaceae</taxon>
        <taxon>Nibricoccus</taxon>
    </lineage>
</organism>
<accession>A0A290Q2P4</accession>
<name>A0A290Q2P4_9BACT</name>
<evidence type="ECO:0000313" key="2">
    <source>
        <dbReference type="EMBL" id="ATC62577.1"/>
    </source>
</evidence>
<protein>
    <submittedName>
        <fullName evidence="2">Isoquinoline 1-oxidoreductase</fullName>
    </submittedName>
</protein>
<dbReference type="AlphaFoldDB" id="A0A290Q2P4"/>
<dbReference type="PROSITE" id="PS51318">
    <property type="entry name" value="TAT"/>
    <property type="match status" value="1"/>
</dbReference>
<dbReference type="Pfam" id="PF02738">
    <property type="entry name" value="MoCoBD_1"/>
    <property type="match status" value="1"/>
</dbReference>
<dbReference type="SMART" id="SM01008">
    <property type="entry name" value="Ald_Xan_dh_C"/>
    <property type="match status" value="1"/>
</dbReference>
<dbReference type="InterPro" id="IPR019546">
    <property type="entry name" value="TAT_signal_bac_arc"/>
</dbReference>
<keyword evidence="3" id="KW-1185">Reference proteome</keyword>
<dbReference type="InterPro" id="IPR012368">
    <property type="entry name" value="OxRdtase_Mopterin-bd_su_IorB"/>
</dbReference>
<dbReference type="Gene3D" id="3.30.365.10">
    <property type="entry name" value="Aldehyde oxidase/xanthine dehydrogenase, molybdopterin binding domain"/>
    <property type="match status" value="4"/>
</dbReference>
<proteinExistence type="predicted"/>
<evidence type="ECO:0000313" key="3">
    <source>
        <dbReference type="Proteomes" id="UP000217265"/>
    </source>
</evidence>
<feature type="domain" description="Aldehyde oxidase/xanthine dehydrogenase a/b hammerhead" evidence="1">
    <location>
        <begin position="232"/>
        <end position="319"/>
    </location>
</feature>
<dbReference type="PIRSF" id="PIRSF036389">
    <property type="entry name" value="IOR_B"/>
    <property type="match status" value="1"/>
</dbReference>
<dbReference type="RefSeq" id="WP_096054212.1">
    <property type="nucleotide sequence ID" value="NZ_CP023344.1"/>
</dbReference>